<dbReference type="RefSeq" id="WP_042323337.1">
    <property type="nucleotide sequence ID" value="NZ_CP066075.1"/>
</dbReference>
<evidence type="ECO:0000256" key="10">
    <source>
        <dbReference type="PIRSR" id="PIRSR000460-1"/>
    </source>
</evidence>
<dbReference type="InterPro" id="IPR000811">
    <property type="entry name" value="Glyco_trans_35"/>
</dbReference>
<evidence type="ECO:0000256" key="11">
    <source>
        <dbReference type="RuleBase" id="RU000587"/>
    </source>
</evidence>
<dbReference type="EMBL" id="CP066075">
    <property type="protein sequence ID" value="QQC64559.1"/>
    <property type="molecule type" value="Genomic_DNA"/>
</dbReference>
<evidence type="ECO:0000256" key="5">
    <source>
        <dbReference type="ARBA" id="ARBA00022676"/>
    </source>
</evidence>
<sequence>MSDVSVAEAASNAKAASLDVSGYAFQHDVVRNLICREGRYPDIAGPHDWYMALAFSVRDRMLARWVASTKVYAAKDVKVACYLSAEFLIGPQLGNNLLNLGMQDEARAAMHALGQDLDVLLAIEEEPGLGNGGLGRLAACYMDSLSTLEIPAIGYGIHYEFGIFDQEIRDGWQVEVTDKWLQNGNPWEIVRPDVSHYVGFGGYTRQQTDGEGRLRVNWIPARQVKGVACDLPVQGYRVDTCNVLRLWKSEAVESFDFQDFNAGQYYEAVQEKVVSETLSKVLYPNDEPEAGKRLRLAQQYFFVSCSLQDMLRLMELKGTSIDHFADLFAAQLNDTHPSIAVAELMRLLLDVHGLAWDTAWDITQRTFAYTNHTLLPEALETWGLPLFQSLLPRPLEIIYEINRRFLDDVRRDFPGDDARVTRMSLIDERGDKKVRMAHLATVGSHAVNGVAALHSELLRQTVLHDFAEIFPQRFLNVTNGVTPRRFLMLSNPGLTRLLDQTIGHEWSTDLTRLDALAAHADDAGFHDAWRAIRHDNKAALAVRIASATGIDVDPNTLFDIQVKRIHEYKRQHLNALYIISLYHQLCRNPALDIAPRCFIFGGKAAPGYAMAKLMIRLITGIAEVVNHDPVTDGRLRVVFYPDFNVKNGHWIYPAADLSEQISTAGKEASGTGNMKFMMNGAVTIGTLDGANVEIREEAGGDNFFLFGLSAQQVEEVKRNGYRPSDYVQSNDDLREAFTQIAQGRFSRGDRDVFRPLVDNLLHADPFLVLADFADYAACQQRVSDAWRDARSWTRMSIMNTARSGKFSSDRAIGEYCEHIWNARAVRIDLAQS</sequence>
<dbReference type="PANTHER" id="PTHR11468">
    <property type="entry name" value="GLYCOGEN PHOSPHORYLASE"/>
    <property type="match status" value="1"/>
</dbReference>
<proteinExistence type="inferred from homology"/>
<evidence type="ECO:0000256" key="3">
    <source>
        <dbReference type="ARBA" id="ARBA00006047"/>
    </source>
</evidence>
<dbReference type="GO" id="GO:0005980">
    <property type="term" value="P:glycogen catabolic process"/>
    <property type="evidence" value="ECO:0007669"/>
    <property type="project" value="TreeGrafter"/>
</dbReference>
<dbReference type="GO" id="GO:0030170">
    <property type="term" value="F:pyridoxal phosphate binding"/>
    <property type="evidence" value="ECO:0007669"/>
    <property type="project" value="InterPro"/>
</dbReference>
<dbReference type="FunFam" id="3.40.50.2000:FF:000149">
    <property type="entry name" value="Glycogen phosphorylase, muscle form"/>
    <property type="match status" value="1"/>
</dbReference>
<evidence type="ECO:0000256" key="2">
    <source>
        <dbReference type="ARBA" id="ARBA00001933"/>
    </source>
</evidence>
<evidence type="ECO:0000313" key="12">
    <source>
        <dbReference type="EMBL" id="QQC64559.1"/>
    </source>
</evidence>
<dbReference type="Proteomes" id="UP000595610">
    <property type="component" value="Chromosome 1"/>
</dbReference>
<keyword evidence="13" id="KW-1185">Reference proteome</keyword>
<evidence type="ECO:0000256" key="7">
    <source>
        <dbReference type="ARBA" id="ARBA00022898"/>
    </source>
</evidence>
<dbReference type="FunFam" id="3.40.50.2000:FF:000005">
    <property type="entry name" value="Alpha-1,4 glucan phosphorylase"/>
    <property type="match status" value="1"/>
</dbReference>
<dbReference type="Pfam" id="PF00343">
    <property type="entry name" value="Phosphorylase"/>
    <property type="match status" value="1"/>
</dbReference>
<evidence type="ECO:0000256" key="8">
    <source>
        <dbReference type="ARBA" id="ARBA00023277"/>
    </source>
</evidence>
<keyword evidence="8 11" id="KW-0119">Carbohydrate metabolism</keyword>
<protein>
    <recommendedName>
        <fullName evidence="11">Alpha-1,4 glucan phosphorylase</fullName>
        <ecNumber evidence="11">2.4.1.1</ecNumber>
    </recommendedName>
</protein>
<evidence type="ECO:0000256" key="9">
    <source>
        <dbReference type="ARBA" id="ARBA00025174"/>
    </source>
</evidence>
<dbReference type="NCBIfam" id="TIGR02093">
    <property type="entry name" value="P_ylase"/>
    <property type="match status" value="1"/>
</dbReference>
<dbReference type="CDD" id="cd04300">
    <property type="entry name" value="GT35_Glycogen_Phosphorylase"/>
    <property type="match status" value="1"/>
</dbReference>
<keyword evidence="5 11" id="KW-0328">Glycosyltransferase</keyword>
<keyword evidence="7 10" id="KW-0663">Pyridoxal phosphate</keyword>
<evidence type="ECO:0000256" key="6">
    <source>
        <dbReference type="ARBA" id="ARBA00022679"/>
    </source>
</evidence>
<comment type="cofactor">
    <cofactor evidence="2 11">
        <name>pyridoxal 5'-phosphate</name>
        <dbReference type="ChEBI" id="CHEBI:597326"/>
    </cofactor>
</comment>
<dbReference type="EC" id="2.4.1.1" evidence="11"/>
<reference evidence="12 13" key="1">
    <citation type="submission" date="2020-12" db="EMBL/GenBank/DDBJ databases">
        <title>FDA dAtabase for Regulatory Grade micrObial Sequences (FDA-ARGOS): Supporting development and validation of Infectious Disease Dx tests.</title>
        <authorList>
            <person name="Nelson B."/>
            <person name="Plummer A."/>
            <person name="Tallon L."/>
            <person name="Sadzewicz L."/>
            <person name="Zhao X."/>
            <person name="Boylan J."/>
            <person name="Ott S."/>
            <person name="Bowen H."/>
            <person name="Vavikolanu K."/>
            <person name="Mehta A."/>
            <person name="Aluvathingal J."/>
            <person name="Nadendla S."/>
            <person name="Myers T."/>
            <person name="Yan Y."/>
            <person name="Sichtig H."/>
        </authorList>
    </citation>
    <scope>NUCLEOTIDE SEQUENCE [LARGE SCALE GENOMIC DNA]</scope>
    <source>
        <strain evidence="12 13">FDAARGOS_1049</strain>
    </source>
</reference>
<comment type="function">
    <text evidence="9">Phosphorylase is an important allosteric enzyme in carbohydrate metabolism. Enzymes from different sources differ in their regulatory mechanisms and in their natural substrates. However, all known phosphorylases share catalytic and structural properties.</text>
</comment>
<dbReference type="PROSITE" id="PS00102">
    <property type="entry name" value="PHOSPHORYLASE"/>
    <property type="match status" value="1"/>
</dbReference>
<name>A0A7T4N3J3_9BURK</name>
<dbReference type="InterPro" id="IPR035090">
    <property type="entry name" value="Pyridoxal_P_attach_site"/>
</dbReference>
<keyword evidence="4" id="KW-0321">Glycogen metabolism</keyword>
<dbReference type="PIRSF" id="PIRSF000460">
    <property type="entry name" value="Pprylas_GlgP"/>
    <property type="match status" value="1"/>
</dbReference>
<accession>A0A7T4N3J3</accession>
<dbReference type="KEGG" id="pgis:I6I06_03500"/>
<dbReference type="GO" id="GO:0005737">
    <property type="term" value="C:cytoplasm"/>
    <property type="evidence" value="ECO:0007669"/>
    <property type="project" value="TreeGrafter"/>
</dbReference>
<comment type="catalytic activity">
    <reaction evidence="1 11">
        <text>[(1-&gt;4)-alpha-D-glucosyl](n) + phosphate = [(1-&gt;4)-alpha-D-glucosyl](n-1) + alpha-D-glucose 1-phosphate</text>
        <dbReference type="Rhea" id="RHEA:41732"/>
        <dbReference type="Rhea" id="RHEA-COMP:9584"/>
        <dbReference type="Rhea" id="RHEA-COMP:9586"/>
        <dbReference type="ChEBI" id="CHEBI:15444"/>
        <dbReference type="ChEBI" id="CHEBI:43474"/>
        <dbReference type="ChEBI" id="CHEBI:58601"/>
        <dbReference type="EC" id="2.4.1.1"/>
    </reaction>
</comment>
<evidence type="ECO:0000256" key="4">
    <source>
        <dbReference type="ARBA" id="ARBA00022600"/>
    </source>
</evidence>
<comment type="similarity">
    <text evidence="3 11">Belongs to the glycogen phosphorylase family.</text>
</comment>
<evidence type="ECO:0000256" key="1">
    <source>
        <dbReference type="ARBA" id="ARBA00001275"/>
    </source>
</evidence>
<dbReference type="GO" id="GO:0008184">
    <property type="term" value="F:glycogen phosphorylase activity"/>
    <property type="evidence" value="ECO:0007669"/>
    <property type="project" value="InterPro"/>
</dbReference>
<dbReference type="AlphaFoldDB" id="A0A7T4N3J3"/>
<gene>
    <name evidence="12" type="ORF">I6I06_03500</name>
</gene>
<comment type="function">
    <text evidence="11">Allosteric enzyme that catalyzes the rate-limiting step in glycogen catabolism, the phosphorolytic cleavage of glycogen to produce glucose-1-phosphate, and plays a central role in maintaining cellular and organismal glucose homeostasis.</text>
</comment>
<dbReference type="InterPro" id="IPR011833">
    <property type="entry name" value="Glycg_phsphrylas"/>
</dbReference>
<keyword evidence="6 11" id="KW-0808">Transferase</keyword>
<dbReference type="Gene3D" id="3.40.50.2000">
    <property type="entry name" value="Glycogen Phosphorylase B"/>
    <property type="match status" value="2"/>
</dbReference>
<feature type="modified residue" description="N6-(pyridoxal phosphate)lysine" evidence="10">
    <location>
        <position position="675"/>
    </location>
</feature>
<evidence type="ECO:0000313" key="13">
    <source>
        <dbReference type="Proteomes" id="UP000595610"/>
    </source>
</evidence>
<dbReference type="SUPFAM" id="SSF53756">
    <property type="entry name" value="UDP-Glycosyltransferase/glycogen phosphorylase"/>
    <property type="match status" value="1"/>
</dbReference>
<dbReference type="PANTHER" id="PTHR11468:SF3">
    <property type="entry name" value="GLYCOGEN PHOSPHORYLASE, LIVER FORM"/>
    <property type="match status" value="1"/>
</dbReference>
<organism evidence="12 13">
    <name type="scientific">Paraburkholderia ginsengisoli</name>
    <dbReference type="NCBI Taxonomy" id="311231"/>
    <lineage>
        <taxon>Bacteria</taxon>
        <taxon>Pseudomonadati</taxon>
        <taxon>Pseudomonadota</taxon>
        <taxon>Betaproteobacteria</taxon>
        <taxon>Burkholderiales</taxon>
        <taxon>Burkholderiaceae</taxon>
        <taxon>Paraburkholderia</taxon>
    </lineage>
</organism>